<dbReference type="EMBL" id="JBJURJ010000018">
    <property type="protein sequence ID" value="MFM9331303.1"/>
    <property type="molecule type" value="Genomic_DNA"/>
</dbReference>
<sequence>MAIIPLSQLKIGDRLTESALTRRGSLLFDKGTVILQRELDILQAFLIPAVTIDGKRETVEVEAGKVEEAEQKVSQASPLSVEYDKLLALFRKVMFTLRSGGPLPLLEVRQRLEALLQQSDHYNILKFAPAPFHIRDYLLHNSIMTALTAYQMAKWLEMPVKDWIPVALGGLLHDIGNAKVDENILEKKGALTHVEREEVRAHTVAGYQMLKNVPGLNEGVKLSAIQHHEREDGTGYPLAMKRDKIHPYAKIIAIADTYHAMTSPRYYKQSLSPYAALEALQGESFGKLDPALVKLFIQKTASFTNGTIVRLNNGQVGAIVFTDPNAPTRPWVNTNGRIVNLTSDRELYIQEILQIS</sequence>
<gene>
    <name evidence="1" type="ORF">ACI1P1_23700</name>
</gene>
<proteinExistence type="predicted"/>
<evidence type="ECO:0000313" key="1">
    <source>
        <dbReference type="EMBL" id="MFM9331303.1"/>
    </source>
</evidence>
<comment type="caution">
    <text evidence="1">The sequence shown here is derived from an EMBL/GenBank/DDBJ whole genome shotgun (WGS) entry which is preliminary data.</text>
</comment>
<keyword evidence="1" id="KW-0378">Hydrolase</keyword>
<dbReference type="Proteomes" id="UP001631969">
    <property type="component" value="Unassembled WGS sequence"/>
</dbReference>
<dbReference type="EC" id="3.1.4.-" evidence="1"/>
<evidence type="ECO:0000313" key="2">
    <source>
        <dbReference type="Proteomes" id="UP001631969"/>
    </source>
</evidence>
<accession>A0ACC7P2M6</accession>
<organism evidence="1 2">
    <name type="scientific">Paenibacillus mesotrionivorans</name>
    <dbReference type="NCBI Taxonomy" id="3160968"/>
    <lineage>
        <taxon>Bacteria</taxon>
        <taxon>Bacillati</taxon>
        <taxon>Bacillota</taxon>
        <taxon>Bacilli</taxon>
        <taxon>Bacillales</taxon>
        <taxon>Paenibacillaceae</taxon>
        <taxon>Paenibacillus</taxon>
    </lineage>
</organism>
<reference evidence="1" key="1">
    <citation type="submission" date="2024-12" db="EMBL/GenBank/DDBJ databases">
        <authorList>
            <person name="Wu N."/>
        </authorList>
    </citation>
    <scope>NUCLEOTIDE SEQUENCE</scope>
    <source>
        <strain evidence="1">P15</strain>
    </source>
</reference>
<protein>
    <submittedName>
        <fullName evidence="1">HD-GYP domain-containing protein</fullName>
        <ecNumber evidence="1">3.1.4.-</ecNumber>
    </submittedName>
</protein>
<name>A0ACC7P2M6_9BACL</name>
<keyword evidence="2" id="KW-1185">Reference proteome</keyword>